<dbReference type="Pfam" id="PF07985">
    <property type="entry name" value="SRR1"/>
    <property type="match status" value="1"/>
</dbReference>
<evidence type="ECO:0000256" key="1">
    <source>
        <dbReference type="ARBA" id="ARBA00009856"/>
    </source>
</evidence>
<reference evidence="5" key="1">
    <citation type="journal article" date="2005" name="Nature">
        <title>The map-based sequence of the rice genome.</title>
        <authorList>
            <consortium name="International rice genome sequencing project (IRGSP)"/>
            <person name="Matsumoto T."/>
            <person name="Wu J."/>
            <person name="Kanamori H."/>
            <person name="Katayose Y."/>
            <person name="Fujisawa M."/>
            <person name="Namiki N."/>
            <person name="Mizuno H."/>
            <person name="Yamamoto K."/>
            <person name="Antonio B.A."/>
            <person name="Baba T."/>
            <person name="Sakata K."/>
            <person name="Nagamura Y."/>
            <person name="Aoki H."/>
            <person name="Arikawa K."/>
            <person name="Arita K."/>
            <person name="Bito T."/>
            <person name="Chiden Y."/>
            <person name="Fujitsuka N."/>
            <person name="Fukunaka R."/>
            <person name="Hamada M."/>
            <person name="Harada C."/>
            <person name="Hayashi A."/>
            <person name="Hijishita S."/>
            <person name="Honda M."/>
            <person name="Hosokawa S."/>
            <person name="Ichikawa Y."/>
            <person name="Idonuma A."/>
            <person name="Iijima M."/>
            <person name="Ikeda M."/>
            <person name="Ikeno M."/>
            <person name="Ito K."/>
            <person name="Ito S."/>
            <person name="Ito T."/>
            <person name="Ito Y."/>
            <person name="Ito Y."/>
            <person name="Iwabuchi A."/>
            <person name="Kamiya K."/>
            <person name="Karasawa W."/>
            <person name="Kurita K."/>
            <person name="Katagiri S."/>
            <person name="Kikuta A."/>
            <person name="Kobayashi H."/>
            <person name="Kobayashi N."/>
            <person name="Machita K."/>
            <person name="Maehara T."/>
            <person name="Masukawa M."/>
            <person name="Mizubayashi T."/>
            <person name="Mukai Y."/>
            <person name="Nagasaki H."/>
            <person name="Nagata Y."/>
            <person name="Naito S."/>
            <person name="Nakashima M."/>
            <person name="Nakama Y."/>
            <person name="Nakamichi Y."/>
            <person name="Nakamura M."/>
            <person name="Meguro A."/>
            <person name="Negishi M."/>
            <person name="Ohta I."/>
            <person name="Ohta T."/>
            <person name="Okamoto M."/>
            <person name="Ono N."/>
            <person name="Saji S."/>
            <person name="Sakaguchi M."/>
            <person name="Sakai K."/>
            <person name="Shibata M."/>
            <person name="Shimokawa T."/>
            <person name="Song J."/>
            <person name="Takazaki Y."/>
            <person name="Terasawa K."/>
            <person name="Tsugane M."/>
            <person name="Tsuji K."/>
            <person name="Ueda S."/>
            <person name="Waki K."/>
            <person name="Yamagata H."/>
            <person name="Yamamoto M."/>
            <person name="Yamamoto S."/>
            <person name="Yamane H."/>
            <person name="Yoshiki S."/>
            <person name="Yoshihara R."/>
            <person name="Yukawa K."/>
            <person name="Zhong H."/>
            <person name="Yano M."/>
            <person name="Yuan Q."/>
            <person name="Ouyang S."/>
            <person name="Liu J."/>
            <person name="Jones K.M."/>
            <person name="Gansberger K."/>
            <person name="Moffat K."/>
            <person name="Hill J."/>
            <person name="Bera J."/>
            <person name="Fadrosh D."/>
            <person name="Jin S."/>
            <person name="Johri S."/>
            <person name="Kim M."/>
            <person name="Overton L."/>
            <person name="Reardon M."/>
            <person name="Tsitrin T."/>
            <person name="Vuong H."/>
            <person name="Weaver B."/>
            <person name="Ciecko A."/>
            <person name="Tallon L."/>
            <person name="Jackson J."/>
            <person name="Pai G."/>
            <person name="Aken S.V."/>
            <person name="Utterback T."/>
            <person name="Reidmuller S."/>
            <person name="Feldblyum T."/>
            <person name="Hsiao J."/>
            <person name="Zismann V."/>
            <person name="Iobst S."/>
            <person name="de Vazeille A.R."/>
            <person name="Buell C.R."/>
            <person name="Ying K."/>
            <person name="Li Y."/>
            <person name="Lu T."/>
            <person name="Huang Y."/>
            <person name="Zhao Q."/>
            <person name="Feng Q."/>
            <person name="Zhang L."/>
            <person name="Zhu J."/>
            <person name="Weng Q."/>
            <person name="Mu J."/>
            <person name="Lu Y."/>
            <person name="Fan D."/>
            <person name="Liu Y."/>
            <person name="Guan J."/>
            <person name="Zhang Y."/>
            <person name="Yu S."/>
            <person name="Liu X."/>
            <person name="Zhang Y."/>
            <person name="Hong G."/>
            <person name="Han B."/>
            <person name="Choisne N."/>
            <person name="Demange N."/>
            <person name="Orjeda G."/>
            <person name="Samain S."/>
            <person name="Cattolico L."/>
            <person name="Pelletier E."/>
            <person name="Couloux A."/>
            <person name="Segurens B."/>
            <person name="Wincker P."/>
            <person name="D'Hont A."/>
            <person name="Scarpelli C."/>
            <person name="Weissenbach J."/>
            <person name="Salanoubat M."/>
            <person name="Quetier F."/>
            <person name="Yu Y."/>
            <person name="Kim H.R."/>
            <person name="Rambo T."/>
            <person name="Currie J."/>
            <person name="Collura K."/>
            <person name="Luo M."/>
            <person name="Yang T."/>
            <person name="Ammiraju J.S.S."/>
            <person name="Engler F."/>
            <person name="Soderlund C."/>
            <person name="Wing R.A."/>
            <person name="Palmer L.E."/>
            <person name="de la Bastide M."/>
            <person name="Spiegel L."/>
            <person name="Nascimento L."/>
            <person name="Zutavern T."/>
            <person name="O'Shaughnessy A."/>
            <person name="Dike S."/>
            <person name="Dedhia N."/>
            <person name="Preston R."/>
            <person name="Balija V."/>
            <person name="McCombie W.R."/>
            <person name="Chow T."/>
            <person name="Chen H."/>
            <person name="Chung M."/>
            <person name="Chen C."/>
            <person name="Shaw J."/>
            <person name="Wu H."/>
            <person name="Hsiao K."/>
            <person name="Chao Y."/>
            <person name="Chu M."/>
            <person name="Cheng C."/>
            <person name="Hour A."/>
            <person name="Lee P."/>
            <person name="Lin S."/>
            <person name="Lin Y."/>
            <person name="Liou J."/>
            <person name="Liu S."/>
            <person name="Hsing Y."/>
            <person name="Raghuvanshi S."/>
            <person name="Mohanty A."/>
            <person name="Bharti A.K."/>
            <person name="Gaur A."/>
            <person name="Gupta V."/>
            <person name="Kumar D."/>
            <person name="Ravi V."/>
            <person name="Vij S."/>
            <person name="Kapur A."/>
            <person name="Khurana P."/>
            <person name="Khurana P."/>
            <person name="Khurana J.P."/>
            <person name="Tyagi A.K."/>
            <person name="Gaikwad K."/>
            <person name="Singh A."/>
            <person name="Dalal V."/>
            <person name="Srivastava S."/>
            <person name="Dixit A."/>
            <person name="Pal A.K."/>
            <person name="Ghazi I.A."/>
            <person name="Yadav M."/>
            <person name="Pandit A."/>
            <person name="Bhargava A."/>
            <person name="Sureshbabu K."/>
            <person name="Batra K."/>
            <person name="Sharma T.R."/>
            <person name="Mohapatra T."/>
            <person name="Singh N.K."/>
            <person name="Messing J."/>
            <person name="Nelson A.B."/>
            <person name="Fuks G."/>
            <person name="Kavchok S."/>
            <person name="Keizer G."/>
            <person name="Linton E."/>
            <person name="Llaca V."/>
            <person name="Song R."/>
            <person name="Tanyolac B."/>
            <person name="Young S."/>
            <person name="Ho-Il K."/>
            <person name="Hahn J.H."/>
            <person name="Sangsakoo G."/>
            <person name="Vanavichit A."/>
            <person name="de Mattos Luiz.A.T."/>
            <person name="Zimmer P.D."/>
            <person name="Malone G."/>
            <person name="Dellagostin O."/>
            <person name="de Oliveira A.C."/>
            <person name="Bevan M."/>
            <person name="Bancroft I."/>
            <person name="Minx P."/>
            <person name="Cordum H."/>
            <person name="Wilson R."/>
            <person name="Cheng Z."/>
            <person name="Jin W."/>
            <person name="Jiang J."/>
            <person name="Leong S.A."/>
            <person name="Iwama H."/>
            <person name="Gojobori T."/>
            <person name="Itoh T."/>
            <person name="Niimura Y."/>
            <person name="Fujii Y."/>
            <person name="Habara T."/>
            <person name="Sakai H."/>
            <person name="Sato Y."/>
            <person name="Wilson G."/>
            <person name="Kumar K."/>
            <person name="McCouch S."/>
            <person name="Juretic N."/>
            <person name="Hoen D."/>
            <person name="Wright S."/>
            <person name="Bruskiewich R."/>
            <person name="Bureau T."/>
            <person name="Miyao A."/>
            <person name="Hirochika H."/>
            <person name="Nishikawa T."/>
            <person name="Kadowaki K."/>
            <person name="Sugiura M."/>
            <person name="Burr B."/>
            <person name="Sasaki T."/>
        </authorList>
    </citation>
    <scope>NUCLEOTIDE SEQUENCE [LARGE SCALE GENOMIC DNA]</scope>
    <source>
        <strain evidence="5">cv. Nipponbare</strain>
    </source>
</reference>
<dbReference type="InterPro" id="IPR040044">
    <property type="entry name" value="SRR1L"/>
</dbReference>
<accession>A0A0P0VJ47</accession>
<dbReference type="PaxDb" id="39947-A0A0P0VJ47"/>
<dbReference type="Proteomes" id="UP000059680">
    <property type="component" value="Chromosome 2"/>
</dbReference>
<dbReference type="EMBL" id="AP014958">
    <property type="protein sequence ID" value="BAS78709.1"/>
    <property type="molecule type" value="Genomic_DNA"/>
</dbReference>
<proteinExistence type="inferred from homology"/>
<comment type="similarity">
    <text evidence="1">Belongs to the SRR1 family.</text>
</comment>
<reference evidence="4 5" key="3">
    <citation type="journal article" date="2013" name="Rice">
        <title>Improvement of the Oryza sativa Nipponbare reference genome using next generation sequence and optical map data.</title>
        <authorList>
            <person name="Kawahara Y."/>
            <person name="de la Bastide M."/>
            <person name="Hamilton J.P."/>
            <person name="Kanamori H."/>
            <person name="McCombie W.R."/>
            <person name="Ouyang S."/>
            <person name="Schwartz D.C."/>
            <person name="Tanaka T."/>
            <person name="Wu J."/>
            <person name="Zhou S."/>
            <person name="Childs K.L."/>
            <person name="Davidson R.M."/>
            <person name="Lin H."/>
            <person name="Quesada-Ocampo L."/>
            <person name="Vaillancourt B."/>
            <person name="Sakai H."/>
            <person name="Lee S.S."/>
            <person name="Kim J."/>
            <person name="Numa H."/>
            <person name="Itoh T."/>
            <person name="Buell C.R."/>
            <person name="Matsumoto T."/>
        </authorList>
    </citation>
    <scope>NUCLEOTIDE SEQUENCE [LARGE SCALE GENOMIC DNA]</scope>
    <source>
        <strain evidence="5">cv. Nipponbare</strain>
    </source>
</reference>
<feature type="non-terminal residue" evidence="4">
    <location>
        <position position="1"/>
    </location>
</feature>
<dbReference type="PANTHER" id="PTHR28626:SF3">
    <property type="entry name" value="SRR1-LIKE PROTEIN"/>
    <property type="match status" value="1"/>
</dbReference>
<dbReference type="GO" id="GO:0005634">
    <property type="term" value="C:nucleus"/>
    <property type="evidence" value="ECO:0000318"/>
    <property type="project" value="GO_Central"/>
</dbReference>
<reference evidence="4 5" key="2">
    <citation type="journal article" date="2013" name="Plant Cell Physiol.">
        <title>Rice Annotation Project Database (RAP-DB): an integrative and interactive database for rice genomics.</title>
        <authorList>
            <person name="Sakai H."/>
            <person name="Lee S.S."/>
            <person name="Tanaka T."/>
            <person name="Numa H."/>
            <person name="Kim J."/>
            <person name="Kawahara Y."/>
            <person name="Wakimoto H."/>
            <person name="Yang C.C."/>
            <person name="Iwamoto M."/>
            <person name="Abe T."/>
            <person name="Yamada Y."/>
            <person name="Muto A."/>
            <person name="Inokuchi H."/>
            <person name="Ikemura T."/>
            <person name="Matsumoto T."/>
            <person name="Sasaki T."/>
            <person name="Itoh T."/>
        </authorList>
    </citation>
    <scope>NUCLEOTIDE SEQUENCE [LARGE SCALE GENOMIC DNA]</scope>
    <source>
        <strain evidence="5">cv. Nipponbare</strain>
    </source>
</reference>
<protein>
    <submittedName>
        <fullName evidence="4">Os02g0484390 protein</fullName>
    </submittedName>
</protein>
<evidence type="ECO:0000313" key="5">
    <source>
        <dbReference type="Proteomes" id="UP000059680"/>
    </source>
</evidence>
<organism evidence="4 5">
    <name type="scientific">Oryza sativa subsp. japonica</name>
    <name type="common">Rice</name>
    <dbReference type="NCBI Taxonomy" id="39947"/>
    <lineage>
        <taxon>Eukaryota</taxon>
        <taxon>Viridiplantae</taxon>
        <taxon>Streptophyta</taxon>
        <taxon>Embryophyta</taxon>
        <taxon>Tracheophyta</taxon>
        <taxon>Spermatophyta</taxon>
        <taxon>Magnoliopsida</taxon>
        <taxon>Liliopsida</taxon>
        <taxon>Poales</taxon>
        <taxon>Poaceae</taxon>
        <taxon>BOP clade</taxon>
        <taxon>Oryzoideae</taxon>
        <taxon>Oryzeae</taxon>
        <taxon>Oryzinae</taxon>
        <taxon>Oryza</taxon>
        <taxon>Oryza sativa</taxon>
    </lineage>
</organism>
<evidence type="ECO:0000256" key="2">
    <source>
        <dbReference type="SAM" id="MobiDB-lite"/>
    </source>
</evidence>
<feature type="region of interest" description="Disordered" evidence="2">
    <location>
        <begin position="74"/>
        <end position="94"/>
    </location>
</feature>
<name>A0A0P0VJ47_ORYSJ</name>
<keyword evidence="5" id="KW-1185">Reference proteome</keyword>
<feature type="compositionally biased region" description="Low complexity" evidence="2">
    <location>
        <begin position="74"/>
        <end position="84"/>
    </location>
</feature>
<dbReference type="Gramene" id="Os02t0484390-00">
    <property type="protein sequence ID" value="Os02t0484390-00"/>
    <property type="gene ID" value="Os02g0484390"/>
</dbReference>
<dbReference type="AlphaFoldDB" id="A0A0P0VJ47"/>
<sequence>RRRLSLLGVGSFENSPSCRLQLALLHCNLLLLLPESSAHTDLFDPILSAVECASAAALGFSVPCQVSMTVAATAPTSPPSSTCHTTRRRSTMPSLPSTGSHPCCSAMFACWVTTSTTT</sequence>
<dbReference type="InParanoid" id="A0A0P0VJ47"/>
<dbReference type="PANTHER" id="PTHR28626">
    <property type="entry name" value="SRR1-LIKE PROTEIN"/>
    <property type="match status" value="1"/>
</dbReference>
<evidence type="ECO:0000259" key="3">
    <source>
        <dbReference type="Pfam" id="PF07985"/>
    </source>
</evidence>
<dbReference type="GO" id="GO:0005737">
    <property type="term" value="C:cytoplasm"/>
    <property type="evidence" value="ECO:0000318"/>
    <property type="project" value="GO_Central"/>
</dbReference>
<gene>
    <name evidence="4" type="ordered locus">Os02g0484390</name>
    <name evidence="4" type="ORF">OSNPB_020484390</name>
</gene>
<feature type="domain" description="SRR1-like" evidence="3">
    <location>
        <begin position="6"/>
        <end position="63"/>
    </location>
</feature>
<evidence type="ECO:0000313" key="4">
    <source>
        <dbReference type="EMBL" id="BAS78709.1"/>
    </source>
</evidence>
<dbReference type="InterPro" id="IPR012942">
    <property type="entry name" value="SRR1-like"/>
</dbReference>